<dbReference type="Proteomes" id="UP001642360">
    <property type="component" value="Unassembled WGS sequence"/>
</dbReference>
<keyword evidence="5" id="KW-0539">Nucleus</keyword>
<evidence type="ECO:0000256" key="4">
    <source>
        <dbReference type="ARBA" id="ARBA00023163"/>
    </source>
</evidence>
<gene>
    <name evidence="8" type="ORF">ILEXP_LOCUS59173</name>
</gene>
<keyword evidence="9" id="KW-1185">Reference proteome</keyword>
<evidence type="ECO:0000313" key="8">
    <source>
        <dbReference type="EMBL" id="CAK9188491.1"/>
    </source>
</evidence>
<dbReference type="AlphaFoldDB" id="A0ABC8V557"/>
<dbReference type="PANTHER" id="PTHR13935:SF41">
    <property type="entry name" value="TRANSCRIPTION FACTOR ORG2-RELATED"/>
    <property type="match status" value="1"/>
</dbReference>
<evidence type="ECO:0000256" key="5">
    <source>
        <dbReference type="ARBA" id="ARBA00023242"/>
    </source>
</evidence>
<evidence type="ECO:0000256" key="1">
    <source>
        <dbReference type="ARBA" id="ARBA00004123"/>
    </source>
</evidence>
<proteinExistence type="predicted"/>
<keyword evidence="3" id="KW-0238">DNA-binding</keyword>
<dbReference type="SMART" id="SM00353">
    <property type="entry name" value="HLH"/>
    <property type="match status" value="1"/>
</dbReference>
<keyword evidence="4" id="KW-0804">Transcription</keyword>
<accession>A0ABC8V557</accession>
<dbReference type="PANTHER" id="PTHR13935">
    <property type="entry name" value="ACHAETE-SCUTE TRANSCRIPTION FACTOR-RELATED"/>
    <property type="match status" value="1"/>
</dbReference>
<dbReference type="InterPro" id="IPR036638">
    <property type="entry name" value="HLH_DNA-bd_sf"/>
</dbReference>
<dbReference type="Gene3D" id="4.10.280.10">
    <property type="entry name" value="Helix-loop-helix DNA-binding domain"/>
    <property type="match status" value="1"/>
</dbReference>
<evidence type="ECO:0000256" key="6">
    <source>
        <dbReference type="SAM" id="MobiDB-lite"/>
    </source>
</evidence>
<dbReference type="PROSITE" id="PS50888">
    <property type="entry name" value="BHLH"/>
    <property type="match status" value="1"/>
</dbReference>
<dbReference type="SUPFAM" id="SSF47459">
    <property type="entry name" value="HLH, helix-loop-helix DNA-binding domain"/>
    <property type="match status" value="1"/>
</dbReference>
<dbReference type="FunFam" id="4.10.280.10:FF:000074">
    <property type="entry name" value="Transcription factor ORG2"/>
    <property type="match status" value="1"/>
</dbReference>
<evidence type="ECO:0000256" key="3">
    <source>
        <dbReference type="ARBA" id="ARBA00023125"/>
    </source>
</evidence>
<feature type="compositionally biased region" description="Polar residues" evidence="6">
    <location>
        <begin position="10"/>
        <end position="44"/>
    </location>
</feature>
<keyword evidence="2" id="KW-0805">Transcription regulation</keyword>
<dbReference type="InterPro" id="IPR015660">
    <property type="entry name" value="MASH1/Ascl1a-like"/>
</dbReference>
<comment type="caution">
    <text evidence="8">The sequence shown here is derived from an EMBL/GenBank/DDBJ whole genome shotgun (WGS) entry which is preliminary data.</text>
</comment>
<evidence type="ECO:0000259" key="7">
    <source>
        <dbReference type="PROSITE" id="PS50888"/>
    </source>
</evidence>
<protein>
    <recommendedName>
        <fullName evidence="7">BHLH domain-containing protein</fullName>
    </recommendedName>
</protein>
<dbReference type="GO" id="GO:0003677">
    <property type="term" value="F:DNA binding"/>
    <property type="evidence" value="ECO:0007669"/>
    <property type="project" value="UniProtKB-KW"/>
</dbReference>
<dbReference type="GO" id="GO:0010106">
    <property type="term" value="P:cellular response to iron ion starvation"/>
    <property type="evidence" value="ECO:0007669"/>
    <property type="project" value="UniProtKB-ARBA"/>
</dbReference>
<organism evidence="8 9">
    <name type="scientific">Ilex paraguariensis</name>
    <name type="common">yerba mate</name>
    <dbReference type="NCBI Taxonomy" id="185542"/>
    <lineage>
        <taxon>Eukaryota</taxon>
        <taxon>Viridiplantae</taxon>
        <taxon>Streptophyta</taxon>
        <taxon>Embryophyta</taxon>
        <taxon>Tracheophyta</taxon>
        <taxon>Spermatophyta</taxon>
        <taxon>Magnoliopsida</taxon>
        <taxon>eudicotyledons</taxon>
        <taxon>Gunneridae</taxon>
        <taxon>Pentapetalae</taxon>
        <taxon>asterids</taxon>
        <taxon>campanulids</taxon>
        <taxon>Aquifoliales</taxon>
        <taxon>Aquifoliaceae</taxon>
        <taxon>Ilex</taxon>
    </lineage>
</organism>
<comment type="subcellular location">
    <subcellularLocation>
        <location evidence="1">Nucleus</location>
    </subcellularLocation>
</comment>
<dbReference type="GO" id="GO:0005634">
    <property type="term" value="C:nucleus"/>
    <property type="evidence" value="ECO:0007669"/>
    <property type="project" value="UniProtKB-SubCell"/>
</dbReference>
<dbReference type="EMBL" id="CAUOFW020010501">
    <property type="protein sequence ID" value="CAK9188491.1"/>
    <property type="molecule type" value="Genomic_DNA"/>
</dbReference>
<feature type="domain" description="BHLH" evidence="7">
    <location>
        <begin position="53"/>
        <end position="105"/>
    </location>
</feature>
<reference evidence="8 9" key="1">
    <citation type="submission" date="2024-02" db="EMBL/GenBank/DDBJ databases">
        <authorList>
            <person name="Vignale AGUSTIN F."/>
            <person name="Sosa J E."/>
            <person name="Modenutti C."/>
        </authorList>
    </citation>
    <scope>NUCLEOTIDE SEQUENCE [LARGE SCALE GENOMIC DNA]</scope>
</reference>
<dbReference type="GO" id="GO:0006355">
    <property type="term" value="P:regulation of DNA-templated transcription"/>
    <property type="evidence" value="ECO:0007669"/>
    <property type="project" value="UniProtKB-ARBA"/>
</dbReference>
<sequence>MLPSEEPISQELNNINGETETSDSFLPSPSSQPQTGVPDSTLSGGTLGDATIVNKLNHNASERDRRKKINSLFSSLRSLLPAADQTKKLSIPATVSHMLKYIPELQKELEKLVQKKEELVSRTSRQDELVIKSGNKRKVAIKKSLSAVSVSLVGNTDREVLIQMSSVGVDEGPSLSEALIKLEEDGLLLLNASTFQSFGERVVYNLHLLVQGTQNIEVEMLREKLLSLYEKEI</sequence>
<feature type="region of interest" description="Disordered" evidence="6">
    <location>
        <begin position="1"/>
        <end position="48"/>
    </location>
</feature>
<evidence type="ECO:0000313" key="9">
    <source>
        <dbReference type="Proteomes" id="UP001642360"/>
    </source>
</evidence>
<dbReference type="InterPro" id="IPR011598">
    <property type="entry name" value="bHLH_dom"/>
</dbReference>
<dbReference type="Pfam" id="PF00010">
    <property type="entry name" value="HLH"/>
    <property type="match status" value="1"/>
</dbReference>
<evidence type="ECO:0000256" key="2">
    <source>
        <dbReference type="ARBA" id="ARBA00023015"/>
    </source>
</evidence>
<name>A0ABC8V557_9AQUA</name>